<proteinExistence type="predicted"/>
<protein>
    <submittedName>
        <fullName evidence="1">Uncharacterized protein</fullName>
    </submittedName>
</protein>
<sequence>MNKTKTIEKDKAAIRRVDYLNVRWQTMGNWRDGLSNNNNSRVVDESMEEMEPLQLLMGRLVRVQMNWNNSDHKLRGF</sequence>
<organism evidence="1">
    <name type="scientific">Cucumis melo</name>
    <name type="common">Muskmelon</name>
    <dbReference type="NCBI Taxonomy" id="3656"/>
    <lineage>
        <taxon>Eukaryota</taxon>
        <taxon>Viridiplantae</taxon>
        <taxon>Streptophyta</taxon>
        <taxon>Embryophyta</taxon>
        <taxon>Tracheophyta</taxon>
        <taxon>Spermatophyta</taxon>
        <taxon>Magnoliopsida</taxon>
        <taxon>eudicotyledons</taxon>
        <taxon>Gunneridae</taxon>
        <taxon>Pentapetalae</taxon>
        <taxon>rosids</taxon>
        <taxon>fabids</taxon>
        <taxon>Cucurbitales</taxon>
        <taxon>Cucurbitaceae</taxon>
        <taxon>Benincaseae</taxon>
        <taxon>Cucumis</taxon>
    </lineage>
</organism>
<evidence type="ECO:0000313" key="1">
    <source>
        <dbReference type="EnsemblPlants" id="MELO3C032295.2.1"/>
    </source>
</evidence>
<reference evidence="1" key="1">
    <citation type="submission" date="2023-03" db="UniProtKB">
        <authorList>
            <consortium name="EnsemblPlants"/>
        </authorList>
    </citation>
    <scope>IDENTIFICATION</scope>
</reference>
<accession>A0A9I9EDJ2</accession>
<dbReference type="AlphaFoldDB" id="A0A9I9EDJ2"/>
<dbReference type="Gramene" id="MELO3C032295.2.1">
    <property type="protein sequence ID" value="MELO3C032295.2.1"/>
    <property type="gene ID" value="MELO3C032295.2"/>
</dbReference>
<name>A0A9I9EDJ2_CUCME</name>
<dbReference type="EnsemblPlants" id="MELO3C032295.2.1">
    <property type="protein sequence ID" value="MELO3C032295.2.1"/>
    <property type="gene ID" value="MELO3C032295.2"/>
</dbReference>